<accession>A0AAJ6I0S4</accession>
<protein>
    <recommendedName>
        <fullName evidence="3">Aerobactin siderophore biosynthesis IucA/IucC-like C-terminal domain-containing protein</fullName>
    </recommendedName>
</protein>
<proteinExistence type="predicted"/>
<organism evidence="1 2">
    <name type="scientific">Micromonospora profundi</name>
    <dbReference type="NCBI Taxonomy" id="1420889"/>
    <lineage>
        <taxon>Bacteria</taxon>
        <taxon>Bacillati</taxon>
        <taxon>Actinomycetota</taxon>
        <taxon>Actinomycetes</taxon>
        <taxon>Micromonosporales</taxon>
        <taxon>Micromonosporaceae</taxon>
        <taxon>Micromonospora</taxon>
    </lineage>
</organism>
<sequence>MHRIDGVESPVRLPGADPLGPLRATLAAAFRDKPPGGLAPELVVGDGPDWICAGSIADGTRLPELLDVVARRRQATPHAAATLAWKAYTYAVALPAVLGWASARRVPLVRATDVVVRLDSPDSVLTVALRPSVRVAVLPWDPTARGGGVEVATDEAGLLTALRGALVDAHLGPMLTHIRTVARVSSRSLRGSLASGVAHAVLRAAHTLPGNAVDHVDTLLTALRVRDLVDLLPGPDGGATVQRHTCCLAFTLPEAKICAGCCIRLARPPGG</sequence>
<dbReference type="KEGG" id="mprn:Q3V37_15035"/>
<evidence type="ECO:0008006" key="3">
    <source>
        <dbReference type="Google" id="ProtNLM"/>
    </source>
</evidence>
<dbReference type="Proteomes" id="UP001235874">
    <property type="component" value="Chromosome"/>
</dbReference>
<dbReference type="RefSeq" id="WP_306273761.1">
    <property type="nucleotide sequence ID" value="NZ_CP130472.1"/>
</dbReference>
<reference evidence="1 2" key="1">
    <citation type="submission" date="2023-07" db="EMBL/GenBank/DDBJ databases">
        <title>Micromonospora profundi TRM 95458 converts glycerol to a new osmotic compound.</title>
        <authorList>
            <person name="Lu D."/>
        </authorList>
    </citation>
    <scope>NUCLEOTIDE SEQUENCE [LARGE SCALE GENOMIC DNA]</scope>
    <source>
        <strain evidence="1 2">TRM95458</strain>
    </source>
</reference>
<dbReference type="EMBL" id="CP130472">
    <property type="protein sequence ID" value="WLS48429.1"/>
    <property type="molecule type" value="Genomic_DNA"/>
</dbReference>
<dbReference type="AlphaFoldDB" id="A0AAJ6I0S4"/>
<keyword evidence="2" id="KW-1185">Reference proteome</keyword>
<gene>
    <name evidence="1" type="ORF">Q3V37_15035</name>
</gene>
<name>A0AAJ6I0S4_9ACTN</name>
<evidence type="ECO:0000313" key="1">
    <source>
        <dbReference type="EMBL" id="WLS48429.1"/>
    </source>
</evidence>
<evidence type="ECO:0000313" key="2">
    <source>
        <dbReference type="Proteomes" id="UP001235874"/>
    </source>
</evidence>